<dbReference type="EMBL" id="JANTEZ010000004">
    <property type="protein sequence ID" value="MCS5715216.1"/>
    <property type="molecule type" value="Genomic_DNA"/>
</dbReference>
<keyword evidence="2" id="KW-0472">Membrane</keyword>
<evidence type="ECO:0000256" key="2">
    <source>
        <dbReference type="SAM" id="Phobius"/>
    </source>
</evidence>
<dbReference type="PANTHER" id="PTHR12147">
    <property type="entry name" value="METALLOPEPTIDASE M28 FAMILY MEMBER"/>
    <property type="match status" value="1"/>
</dbReference>
<gene>
    <name evidence="5" type="ORF">NVV95_11710</name>
</gene>
<dbReference type="InterPro" id="IPR045175">
    <property type="entry name" value="M28_fam"/>
</dbReference>
<dbReference type="Pfam" id="PF02225">
    <property type="entry name" value="PA"/>
    <property type="match status" value="1"/>
</dbReference>
<keyword evidence="2" id="KW-0812">Transmembrane</keyword>
<feature type="compositionally biased region" description="Pro residues" evidence="1">
    <location>
        <begin position="494"/>
        <end position="517"/>
    </location>
</feature>
<dbReference type="PANTHER" id="PTHR12147:SF26">
    <property type="entry name" value="PEPTIDASE M28 DOMAIN-CONTAINING PROTEIN"/>
    <property type="match status" value="1"/>
</dbReference>
<feature type="domain" description="Peptidase M28" evidence="4">
    <location>
        <begin position="258"/>
        <end position="471"/>
    </location>
</feature>
<evidence type="ECO:0000259" key="4">
    <source>
        <dbReference type="Pfam" id="PF04389"/>
    </source>
</evidence>
<dbReference type="Proteomes" id="UP001165580">
    <property type="component" value="Unassembled WGS sequence"/>
</dbReference>
<dbReference type="InterPro" id="IPR007484">
    <property type="entry name" value="Peptidase_M28"/>
</dbReference>
<evidence type="ECO:0000256" key="1">
    <source>
        <dbReference type="SAM" id="MobiDB-lite"/>
    </source>
</evidence>
<keyword evidence="6" id="KW-1185">Reference proteome</keyword>
<dbReference type="InterPro" id="IPR046450">
    <property type="entry name" value="PA_dom_sf"/>
</dbReference>
<comment type="caution">
    <text evidence="5">The sequence shown here is derived from an EMBL/GenBank/DDBJ whole genome shotgun (WGS) entry which is preliminary data.</text>
</comment>
<proteinExistence type="predicted"/>
<keyword evidence="2" id="KW-1133">Transmembrane helix</keyword>
<sequence length="575" mass="58189">MIRRRRRLAAIGIGTGVMVAGVAGFGASAAYAVDPSDLEERVTVEAVMGHLQALQDIADANDGTRAIGTEGYELSGQYVESVLRAAGYDPVRQDFQASTQSVQAFSIDLLGTSSTYDPATGELDPATPERVVMEFTPSTPAGGIVDAELVAPATPLGCDAAAWDGVDATGKVAVVSRGECAFSQKSLAAGAAGAVAILVYNNEAGALNGTYGDPVDGLVPGVGLTPEEGADALAAIAEGPALVDLTIEQTTSTVDTFNIVAETPNADDHENVVMLGAHLDSVPAGPGINDNGSGSASILETAVQLADSGQLDHAVRFGWWGAEEVGLIGSTEYVYSLSEEELGKIATYLNFDMVGSPNYIIGVYDADGSDTEVDPTVNIPEGSIATEKALTDYFDGIGQAHQGTNFDGRSDYQAFIDNGVPASGLFTGAEDIKTAGEAELFGGTAGEAYDPNYHGAGDDIANISTEALGINLGAIASVTASLSDDLSAIRPGVDPTPTPTPTATPAPTGSPAPPTAAPAPGSGGDGSLAATGADVSGALAVIPFAVLALGAGIVLVVVRMRRQAVSRPGATNDQE</sequence>
<evidence type="ECO:0000313" key="5">
    <source>
        <dbReference type="EMBL" id="MCS5715216.1"/>
    </source>
</evidence>
<feature type="domain" description="PA" evidence="3">
    <location>
        <begin position="146"/>
        <end position="230"/>
    </location>
</feature>
<dbReference type="InterPro" id="IPR003137">
    <property type="entry name" value="PA_domain"/>
</dbReference>
<dbReference type="SUPFAM" id="SSF52025">
    <property type="entry name" value="PA domain"/>
    <property type="match status" value="1"/>
</dbReference>
<name>A0ABT2GKB3_9MICO</name>
<feature type="transmembrane region" description="Helical" evidence="2">
    <location>
        <begin position="537"/>
        <end position="558"/>
    </location>
</feature>
<dbReference type="Gene3D" id="3.40.630.10">
    <property type="entry name" value="Zn peptidases"/>
    <property type="match status" value="1"/>
</dbReference>
<dbReference type="Pfam" id="PF04389">
    <property type="entry name" value="Peptidase_M28"/>
    <property type="match status" value="1"/>
</dbReference>
<dbReference type="SUPFAM" id="SSF53187">
    <property type="entry name" value="Zn-dependent exopeptidases"/>
    <property type="match status" value="1"/>
</dbReference>
<organism evidence="5 6">
    <name type="scientific">Herbiconiux gentiana</name>
    <dbReference type="NCBI Taxonomy" id="2970912"/>
    <lineage>
        <taxon>Bacteria</taxon>
        <taxon>Bacillati</taxon>
        <taxon>Actinomycetota</taxon>
        <taxon>Actinomycetes</taxon>
        <taxon>Micrococcales</taxon>
        <taxon>Microbacteriaceae</taxon>
        <taxon>Herbiconiux</taxon>
    </lineage>
</organism>
<evidence type="ECO:0000259" key="3">
    <source>
        <dbReference type="Pfam" id="PF02225"/>
    </source>
</evidence>
<protein>
    <submittedName>
        <fullName evidence="5">M20/M25/M40 family metallo-hydrolase</fullName>
    </submittedName>
</protein>
<dbReference type="Gene3D" id="3.50.30.30">
    <property type="match status" value="1"/>
</dbReference>
<dbReference type="RefSeq" id="WP_259486724.1">
    <property type="nucleotide sequence ID" value="NZ_JANTEZ010000004.1"/>
</dbReference>
<evidence type="ECO:0000313" key="6">
    <source>
        <dbReference type="Proteomes" id="UP001165580"/>
    </source>
</evidence>
<feature type="region of interest" description="Disordered" evidence="1">
    <location>
        <begin position="488"/>
        <end position="525"/>
    </location>
</feature>
<reference evidence="5" key="1">
    <citation type="submission" date="2022-08" db="EMBL/GenBank/DDBJ databases">
        <authorList>
            <person name="Deng Y."/>
            <person name="Han X.-F."/>
            <person name="Zhang Y.-Q."/>
        </authorList>
    </citation>
    <scope>NUCLEOTIDE SEQUENCE</scope>
    <source>
        <strain evidence="5">CPCC 205716</strain>
    </source>
</reference>
<accession>A0ABT2GKB3</accession>